<feature type="compositionally biased region" description="Low complexity" evidence="1">
    <location>
        <begin position="13"/>
        <end position="35"/>
    </location>
</feature>
<dbReference type="OMA" id="YWILWYH"/>
<feature type="compositionally biased region" description="Polar residues" evidence="1">
    <location>
        <begin position="111"/>
        <end position="125"/>
    </location>
</feature>
<feature type="region of interest" description="Disordered" evidence="1">
    <location>
        <begin position="1"/>
        <end position="81"/>
    </location>
</feature>
<dbReference type="HOGENOM" id="CLU_026646_0_0_1"/>
<dbReference type="EMBL" id="KB469296">
    <property type="protein sequence ID" value="EPQ60647.1"/>
    <property type="molecule type" value="Genomic_DNA"/>
</dbReference>
<evidence type="ECO:0008006" key="5">
    <source>
        <dbReference type="Google" id="ProtNLM"/>
    </source>
</evidence>
<keyword evidence="2" id="KW-0472">Membrane</keyword>
<dbReference type="GeneID" id="19303290"/>
<evidence type="ECO:0000313" key="4">
    <source>
        <dbReference type="Proteomes" id="UP000030669"/>
    </source>
</evidence>
<dbReference type="OrthoDB" id="1708389at2759"/>
<evidence type="ECO:0000313" key="3">
    <source>
        <dbReference type="EMBL" id="EPQ60647.1"/>
    </source>
</evidence>
<keyword evidence="2" id="KW-0812">Transmembrane</keyword>
<dbReference type="PANTHER" id="PTHR37402">
    <property type="entry name" value="GRAM DOMAIN-CONTAINING PROTEIN 4"/>
    <property type="match status" value="1"/>
</dbReference>
<feature type="compositionally biased region" description="Low complexity" evidence="1">
    <location>
        <begin position="148"/>
        <end position="160"/>
    </location>
</feature>
<keyword evidence="2" id="KW-1133">Transmembrane helix</keyword>
<evidence type="ECO:0000256" key="1">
    <source>
        <dbReference type="SAM" id="MobiDB-lite"/>
    </source>
</evidence>
<feature type="compositionally biased region" description="Basic and acidic residues" evidence="1">
    <location>
        <begin position="42"/>
        <end position="54"/>
    </location>
</feature>
<protein>
    <recommendedName>
        <fullName evidence="5">GRAM domain-containing protein</fullName>
    </recommendedName>
</protein>
<dbReference type="InterPro" id="IPR037847">
    <property type="entry name" value="GRAMDC4"/>
</dbReference>
<dbReference type="AlphaFoldDB" id="S7QMM5"/>
<proteinExistence type="predicted"/>
<gene>
    <name evidence="3" type="ORF">GLOTRDRAFT_135298</name>
</gene>
<reference evidence="3 4" key="1">
    <citation type="journal article" date="2012" name="Science">
        <title>The Paleozoic origin of enzymatic lignin decomposition reconstructed from 31 fungal genomes.</title>
        <authorList>
            <person name="Floudas D."/>
            <person name="Binder M."/>
            <person name="Riley R."/>
            <person name="Barry K."/>
            <person name="Blanchette R.A."/>
            <person name="Henrissat B."/>
            <person name="Martinez A.T."/>
            <person name="Otillar R."/>
            <person name="Spatafora J.W."/>
            <person name="Yadav J.S."/>
            <person name="Aerts A."/>
            <person name="Benoit I."/>
            <person name="Boyd A."/>
            <person name="Carlson A."/>
            <person name="Copeland A."/>
            <person name="Coutinho P.M."/>
            <person name="de Vries R.P."/>
            <person name="Ferreira P."/>
            <person name="Findley K."/>
            <person name="Foster B."/>
            <person name="Gaskell J."/>
            <person name="Glotzer D."/>
            <person name="Gorecki P."/>
            <person name="Heitman J."/>
            <person name="Hesse C."/>
            <person name="Hori C."/>
            <person name="Igarashi K."/>
            <person name="Jurgens J.A."/>
            <person name="Kallen N."/>
            <person name="Kersten P."/>
            <person name="Kohler A."/>
            <person name="Kuees U."/>
            <person name="Kumar T.K.A."/>
            <person name="Kuo A."/>
            <person name="LaButti K."/>
            <person name="Larrondo L.F."/>
            <person name="Lindquist E."/>
            <person name="Ling A."/>
            <person name="Lombard V."/>
            <person name="Lucas S."/>
            <person name="Lundell T."/>
            <person name="Martin R."/>
            <person name="McLaughlin D.J."/>
            <person name="Morgenstern I."/>
            <person name="Morin E."/>
            <person name="Murat C."/>
            <person name="Nagy L.G."/>
            <person name="Nolan M."/>
            <person name="Ohm R.A."/>
            <person name="Patyshakuliyeva A."/>
            <person name="Rokas A."/>
            <person name="Ruiz-Duenas F.J."/>
            <person name="Sabat G."/>
            <person name="Salamov A."/>
            <person name="Samejima M."/>
            <person name="Schmutz J."/>
            <person name="Slot J.C."/>
            <person name="St John F."/>
            <person name="Stenlid J."/>
            <person name="Sun H."/>
            <person name="Sun S."/>
            <person name="Syed K."/>
            <person name="Tsang A."/>
            <person name="Wiebenga A."/>
            <person name="Young D."/>
            <person name="Pisabarro A."/>
            <person name="Eastwood D.C."/>
            <person name="Martin F."/>
            <person name="Cullen D."/>
            <person name="Grigoriev I.V."/>
            <person name="Hibbett D.S."/>
        </authorList>
    </citation>
    <scope>NUCLEOTIDE SEQUENCE [LARGE SCALE GENOMIC DNA]</scope>
    <source>
        <strain evidence="3 4">ATCC 11539</strain>
    </source>
</reference>
<organism evidence="3 4">
    <name type="scientific">Gloeophyllum trabeum (strain ATCC 11539 / FP-39264 / Madison 617)</name>
    <name type="common">Brown rot fungus</name>
    <dbReference type="NCBI Taxonomy" id="670483"/>
    <lineage>
        <taxon>Eukaryota</taxon>
        <taxon>Fungi</taxon>
        <taxon>Dikarya</taxon>
        <taxon>Basidiomycota</taxon>
        <taxon>Agaricomycotina</taxon>
        <taxon>Agaricomycetes</taxon>
        <taxon>Gloeophyllales</taxon>
        <taxon>Gloeophyllaceae</taxon>
        <taxon>Gloeophyllum</taxon>
    </lineage>
</organism>
<dbReference type="Proteomes" id="UP000030669">
    <property type="component" value="Unassembled WGS sequence"/>
</dbReference>
<evidence type="ECO:0000256" key="2">
    <source>
        <dbReference type="SAM" id="Phobius"/>
    </source>
</evidence>
<feature type="region of interest" description="Disordered" evidence="1">
    <location>
        <begin position="486"/>
        <end position="516"/>
    </location>
</feature>
<dbReference type="RefSeq" id="XP_007861012.1">
    <property type="nucleotide sequence ID" value="XM_007862821.1"/>
</dbReference>
<dbReference type="PANTHER" id="PTHR37402:SF1">
    <property type="entry name" value="GRAM DOMAIN-CONTAINING PROTEIN 4"/>
    <property type="match status" value="1"/>
</dbReference>
<feature type="region of interest" description="Disordered" evidence="1">
    <location>
        <begin position="111"/>
        <end position="171"/>
    </location>
</feature>
<sequence length="669" mass="75122">MPRFVAPLNHNASGSLGDSSATSTATSRTTSQSRLRPPVHPSLREPGDTWRDSTESVPNVSATTPDPDRASPADEGEELSEEQLRAIYDNEEIDRFLNLFSAYVSEVRIQESVTGGEDQTSTVPTISEAGPEQIRSGIPGVDHDSSSSEEWVSVASGTPTDAPPPLPPRLSQDDQDVSLSRRIALKYIIPSLSPQRPSRPTFTIGRFRLATQRLYLAVAPQYERFFLKLWYLATWRQYHTSLKYCILFWVLWYYNFLLPSLFLRVGYAVVRRKLFAYPTLSELRQRRREVGRARAFAKEVETRLAAPPTIAMNELWRFLKLAAVTRLTAYKTKKSFDAGGDTLSPEQDVKEIQVEPEQTTTVLEKESEEEEVEDIKSTVIFIMDQVSDTHERIRNLFLWRRPQASWLFILVLAALFLVTACVPAKYLAKGAYAACGMAFWHVTPILAAMTASERARMPPPLCSLPTDADYAMDLISHRVALGLDVRPPHKRKGSGNPPAPSPGLSEQPGDRNNNMKWKKWGERVAAGKAWIEGSRRLVNGQQWSQSGSWPPPGPLLPSLAFVYSTPDAQIETHTFPAQHAKAPGLITLTNTTLFFTPLMSSTAKVVIALSDICAVKKVGPMKGLHVRWMDSVNERHARAEREEIFRWVGGRDELFARLVGWQGRRWVRI</sequence>
<name>S7QMM5_GLOTA</name>
<keyword evidence="4" id="KW-1185">Reference proteome</keyword>
<dbReference type="KEGG" id="gtr:GLOTRDRAFT_135298"/>
<feature type="transmembrane region" description="Helical" evidence="2">
    <location>
        <begin position="246"/>
        <end position="270"/>
    </location>
</feature>
<accession>S7QMM5</accession>
<dbReference type="eggNOG" id="ENOG502QS59">
    <property type="taxonomic scope" value="Eukaryota"/>
</dbReference>
<feature type="compositionally biased region" description="Polar residues" evidence="1">
    <location>
        <begin position="55"/>
        <end position="64"/>
    </location>
</feature>
<feature type="transmembrane region" description="Helical" evidence="2">
    <location>
        <begin position="404"/>
        <end position="425"/>
    </location>
</feature>
<dbReference type="GO" id="GO:0006915">
    <property type="term" value="P:apoptotic process"/>
    <property type="evidence" value="ECO:0007669"/>
    <property type="project" value="InterPro"/>
</dbReference>